<keyword evidence="1" id="KW-0812">Transmembrane</keyword>
<evidence type="ECO:0000313" key="3">
    <source>
        <dbReference type="EMBL" id="MFF3342975.1"/>
    </source>
</evidence>
<proteinExistence type="predicted"/>
<keyword evidence="1" id="KW-1133">Transmembrane helix</keyword>
<dbReference type="InterPro" id="IPR037460">
    <property type="entry name" value="SEST-like"/>
</dbReference>
<dbReference type="RefSeq" id="WP_387898233.1">
    <property type="nucleotide sequence ID" value="NZ_JBIAPK010000012.1"/>
</dbReference>
<evidence type="ECO:0000313" key="4">
    <source>
        <dbReference type="Proteomes" id="UP001601976"/>
    </source>
</evidence>
<feature type="transmembrane region" description="Helical" evidence="1">
    <location>
        <begin position="612"/>
        <end position="636"/>
    </location>
</feature>
<reference evidence="3 4" key="1">
    <citation type="submission" date="2024-10" db="EMBL/GenBank/DDBJ databases">
        <title>The Natural Products Discovery Center: Release of the First 8490 Sequenced Strains for Exploring Actinobacteria Biosynthetic Diversity.</title>
        <authorList>
            <person name="Kalkreuter E."/>
            <person name="Kautsar S.A."/>
            <person name="Yang D."/>
            <person name="Bader C.D."/>
            <person name="Teijaro C.N."/>
            <person name="Fluegel L."/>
            <person name="Davis C.M."/>
            <person name="Simpson J.R."/>
            <person name="Lauterbach L."/>
            <person name="Steele A.D."/>
            <person name="Gui C."/>
            <person name="Meng S."/>
            <person name="Li G."/>
            <person name="Viehrig K."/>
            <person name="Ye F."/>
            <person name="Su P."/>
            <person name="Kiefer A.F."/>
            <person name="Nichols A."/>
            <person name="Cepeda A.J."/>
            <person name="Yan W."/>
            <person name="Fan B."/>
            <person name="Jiang Y."/>
            <person name="Adhikari A."/>
            <person name="Zheng C.-J."/>
            <person name="Schuster L."/>
            <person name="Cowan T.M."/>
            <person name="Smanski M.J."/>
            <person name="Chevrette M.G."/>
            <person name="De Carvalho L.P.S."/>
            <person name="Shen B."/>
        </authorList>
    </citation>
    <scope>NUCLEOTIDE SEQUENCE [LARGE SCALE GENOMIC DNA]</scope>
    <source>
        <strain evidence="3 4">NPDC003029</strain>
    </source>
</reference>
<evidence type="ECO:0000259" key="2">
    <source>
        <dbReference type="Pfam" id="PF13472"/>
    </source>
</evidence>
<name>A0ABW6RN27_9ACTN</name>
<dbReference type="PANTHER" id="PTHR37981:SF1">
    <property type="entry name" value="SGNH HYDROLASE-TYPE ESTERASE DOMAIN-CONTAINING PROTEIN"/>
    <property type="match status" value="1"/>
</dbReference>
<feature type="transmembrane region" description="Helical" evidence="1">
    <location>
        <begin position="204"/>
        <end position="225"/>
    </location>
</feature>
<protein>
    <submittedName>
        <fullName evidence="3">GDSL-type esterase/lipase family protein</fullName>
    </submittedName>
</protein>
<dbReference type="InterPro" id="IPR036514">
    <property type="entry name" value="SGNH_hydro_sf"/>
</dbReference>
<feature type="transmembrane region" description="Helical" evidence="1">
    <location>
        <begin position="47"/>
        <end position="67"/>
    </location>
</feature>
<dbReference type="SUPFAM" id="SSF52266">
    <property type="entry name" value="SGNH hydrolase"/>
    <property type="match status" value="1"/>
</dbReference>
<organism evidence="3 4">
    <name type="scientific">Streptomyces flavidovirens</name>
    <dbReference type="NCBI Taxonomy" id="67298"/>
    <lineage>
        <taxon>Bacteria</taxon>
        <taxon>Bacillati</taxon>
        <taxon>Actinomycetota</taxon>
        <taxon>Actinomycetes</taxon>
        <taxon>Kitasatosporales</taxon>
        <taxon>Streptomycetaceae</taxon>
        <taxon>Streptomyces</taxon>
    </lineage>
</organism>
<evidence type="ECO:0000256" key="1">
    <source>
        <dbReference type="SAM" id="Phobius"/>
    </source>
</evidence>
<keyword evidence="4" id="KW-1185">Reference proteome</keyword>
<feature type="transmembrane region" description="Helical" evidence="1">
    <location>
        <begin position="105"/>
        <end position="123"/>
    </location>
</feature>
<dbReference type="EMBL" id="JBIAPK010000012">
    <property type="protein sequence ID" value="MFF3342975.1"/>
    <property type="molecule type" value="Genomic_DNA"/>
</dbReference>
<gene>
    <name evidence="3" type="ORF">ACFYWW_30345</name>
</gene>
<feature type="transmembrane region" description="Helical" evidence="1">
    <location>
        <begin position="135"/>
        <end position="153"/>
    </location>
</feature>
<dbReference type="InterPro" id="IPR013830">
    <property type="entry name" value="SGNH_hydro"/>
</dbReference>
<feature type="transmembrane region" description="Helical" evidence="1">
    <location>
        <begin position="79"/>
        <end position="98"/>
    </location>
</feature>
<keyword evidence="1" id="KW-0472">Membrane</keyword>
<feature type="transmembrane region" description="Helical" evidence="1">
    <location>
        <begin position="237"/>
        <end position="265"/>
    </location>
</feature>
<comment type="caution">
    <text evidence="3">The sequence shown here is derived from an EMBL/GenBank/DDBJ whole genome shotgun (WGS) entry which is preliminary data.</text>
</comment>
<feature type="domain" description="SGNH hydrolase-type esterase" evidence="2">
    <location>
        <begin position="286"/>
        <end position="553"/>
    </location>
</feature>
<dbReference type="Proteomes" id="UP001601976">
    <property type="component" value="Unassembled WGS sequence"/>
</dbReference>
<dbReference type="Pfam" id="PF13472">
    <property type="entry name" value="Lipase_GDSL_2"/>
    <property type="match status" value="1"/>
</dbReference>
<accession>A0ABW6RN27</accession>
<feature type="transmembrane region" description="Helical" evidence="1">
    <location>
        <begin position="165"/>
        <end position="184"/>
    </location>
</feature>
<dbReference type="PANTHER" id="PTHR37981">
    <property type="entry name" value="LIPASE 2"/>
    <property type="match status" value="1"/>
</dbReference>
<sequence>MNDASAGQDGWFRQHPKLTYWGSRGLFAAGTVVFVDQSSRGLPRWQLYLALALFIACSATFVVRQLTLGHTAGGGTPGWLIFAALVFGIAGLSVLGFYLKTDHKWDALLLIGLVLLLLGLGWFVEWWRGKSVAALPWWGAGFLVLTGAAAIVVARELPGAKDGWFVALVVILGVAVFVTLPLGLNLLSEWGLHRARASQFGRDIGRGGLVVVALVVLAILGLVYWDWVLLATLMGVVLLLLLAIVSNTHLDVALVLAGLCLLASAPPEDPVPDELKPQGGTKVLVAMGDSFMSGEGAERFLEGTDNAGGNECRQAPSAFAVKMVTRKDPRFDRLLFTACSGARTFQVLASDDPKASPQPPLPRTQIDELIQQLPSFRPAMVIVSLGGNDAGFASIGQACLAPSSCDDDVVKPLFTENLPSVQRALTETYKSLKKHLPPNVPIVAVPYPQLIADAKRCSGVALTKPERKFIHDFVRDLNQTVHAAAAAAHIDYYLMEMEGAFADNGLQLCQARKGAAGVNFVDIKSVNGLAAQRFSPGKWIHNSLHPNEDGHKVMLKTLDTWLDGHPEVLQPASVGRDAVTDPLPPCEMKDKSDKGCTKRVQKWALQQVVNRWPLLFLVVPGLAILWLASIAAISLLPQRPGQKSG</sequence>
<dbReference type="Gene3D" id="3.40.50.1110">
    <property type="entry name" value="SGNH hydrolase"/>
    <property type="match status" value="1"/>
</dbReference>